<dbReference type="EMBL" id="BPMS01000002">
    <property type="protein sequence ID" value="GIZ87204.1"/>
    <property type="molecule type" value="Genomic_DNA"/>
</dbReference>
<dbReference type="Proteomes" id="UP000887228">
    <property type="component" value="Unassembled WGS sequence"/>
</dbReference>
<evidence type="ECO:0000313" key="4">
    <source>
        <dbReference type="Proteomes" id="UP000887228"/>
    </source>
</evidence>
<dbReference type="AlphaFoldDB" id="A0AA37CEE9"/>
<organism evidence="1 3">
    <name type="scientific">Aquipseudomonas alcaligenes</name>
    <name type="common">Pseudomonas alcaligenes</name>
    <dbReference type="NCBI Taxonomy" id="43263"/>
    <lineage>
        <taxon>Bacteria</taxon>
        <taxon>Pseudomonadati</taxon>
        <taxon>Pseudomonadota</taxon>
        <taxon>Gammaproteobacteria</taxon>
        <taxon>Pseudomonadales</taxon>
        <taxon>Pseudomonadaceae</taxon>
        <taxon>Aquipseudomonas</taxon>
    </lineage>
</organism>
<evidence type="ECO:0000313" key="2">
    <source>
        <dbReference type="EMBL" id="GIZ95144.1"/>
    </source>
</evidence>
<dbReference type="Proteomes" id="UP000887212">
    <property type="component" value="Unassembled WGS sequence"/>
</dbReference>
<comment type="caution">
    <text evidence="1">The sequence shown here is derived from an EMBL/GenBank/DDBJ whole genome shotgun (WGS) entry which is preliminary data.</text>
</comment>
<evidence type="ECO:0000313" key="3">
    <source>
        <dbReference type="Proteomes" id="UP000887212"/>
    </source>
</evidence>
<name>A0AA37CEE9_AQUAC</name>
<accession>A0AA37CEE9</accession>
<protein>
    <submittedName>
        <fullName evidence="1">Uncharacterized protein</fullName>
    </submittedName>
</protein>
<gene>
    <name evidence="1" type="ORF">KAM435_05310</name>
    <name evidence="2" type="ORF">KAM436_41120</name>
</gene>
<proteinExistence type="predicted"/>
<sequence length="643" mass="70228">MAEHKPINWAFPFKLKGADGEASKDITNPELYYAALAQAKDGFYPMGASGNWHGGVHFDETTGAVLDQSEVHCIADGEVIAYRIDDHYPTTIYGEAPAVVPLPFSTGFVLVKHHLELPPKPVEPSAGTASETLPAAPALTFYSLYMHLQDWASYQAQPTLPRPSFWSDGLCKVKADAPDKLQGLNVRAYYKVPPTDSHRSEYENILATLPRGTIVEAAVGPENEHAGWLKLASITPAIAGLEPGNCWAYKDEMKSLGSNRYLISEGATDPIAPVQQGLNVRSASVHGDILALLPRDTQLRISNEGAAGKYRKLVEIISGSAVPPLTTDSSGNLPGFVWLDSLEITHEPKAHDGSVVVLDRPAVIKAGELIGHIGQYQNFDDDRPRPILHLEVFSCEGVPAFINQSKAWAESLPDEQKTLIRIHEGSVIRQPTTADTQIAADCDVRAATDSPTEGCWAKVQPYVVLKVNKNDLGTYSSKQYPLNASQKSTIASAQGIDVSEMPDRVDFLMETYLADGTDPQPYVSGSIPTTRPMRKIGVRLNTPVWVKRSTLNAQGQRASTSGTLDAWNSFPLSQSTDGPVCGFERILSKASWNDLSVEHKAIDANTEKTRWWYVTVANAVGQEISGWVLEQCHQLWKLSINII</sequence>
<evidence type="ECO:0000313" key="1">
    <source>
        <dbReference type="EMBL" id="GIZ87204.1"/>
    </source>
</evidence>
<reference evidence="1 4" key="1">
    <citation type="submission" date="2021-07" db="EMBL/GenBank/DDBJ databases">
        <title>Whole genome sequencing of carbapenem-resistant Pseudomonas spp. isolated in Japan.</title>
        <authorList>
            <person name="Suzuki M."/>
            <person name="Maehana S."/>
            <person name="Kitasato H."/>
        </authorList>
    </citation>
    <scope>NUCLEOTIDE SEQUENCE</scope>
    <source>
        <strain evidence="1">KAM435</strain>
        <strain evidence="2 4">KAM436</strain>
    </source>
</reference>
<dbReference type="EMBL" id="BPMT01000031">
    <property type="protein sequence ID" value="GIZ95144.1"/>
    <property type="molecule type" value="Genomic_DNA"/>
</dbReference>
<dbReference type="RefSeq" id="WP_203789563.1">
    <property type="nucleotide sequence ID" value="NZ_AP024354.1"/>
</dbReference>